<keyword evidence="3" id="KW-0597">Phosphoprotein</keyword>
<reference evidence="10 12" key="3">
    <citation type="journal article" date="2014" name="Nature">
        <title>Elephant shark genome provides unique insights into gnathostome evolution.</title>
        <authorList>
            <consortium name="International Elephant Shark Genome Sequencing Consortium"/>
            <person name="Venkatesh B."/>
            <person name="Lee A.P."/>
            <person name="Ravi V."/>
            <person name="Maurya A.K."/>
            <person name="Lian M.M."/>
            <person name="Swann J.B."/>
            <person name="Ohta Y."/>
            <person name="Flajnik M.F."/>
            <person name="Sutoh Y."/>
            <person name="Kasahara M."/>
            <person name="Hoon S."/>
            <person name="Gangu V."/>
            <person name="Roy S.W."/>
            <person name="Irimia M."/>
            <person name="Korzh V."/>
            <person name="Kondrychyn I."/>
            <person name="Lim Z.W."/>
            <person name="Tay B.H."/>
            <person name="Tohari S."/>
            <person name="Kong K.W."/>
            <person name="Ho S."/>
            <person name="Lorente-Galdos B."/>
            <person name="Quilez J."/>
            <person name="Marques-Bonet T."/>
            <person name="Raney B.J."/>
            <person name="Ingham P.W."/>
            <person name="Tay A."/>
            <person name="Hillier L.W."/>
            <person name="Minx P."/>
            <person name="Boehm T."/>
            <person name="Wilson R.K."/>
            <person name="Brenner S."/>
            <person name="Warren W.C."/>
        </authorList>
    </citation>
    <scope>NUCLEOTIDE SEQUENCE</scope>
    <source>
        <tissue evidence="10">Spleen</tissue>
    </source>
</reference>
<evidence type="ECO:0000256" key="4">
    <source>
        <dbReference type="ARBA" id="ARBA00022843"/>
    </source>
</evidence>
<dbReference type="GO" id="GO:0005737">
    <property type="term" value="C:cytoplasm"/>
    <property type="evidence" value="ECO:0007669"/>
    <property type="project" value="UniProtKB-SubCell"/>
</dbReference>
<keyword evidence="4" id="KW-0832">Ubl conjugation</keyword>
<dbReference type="PANTHER" id="PTHR14432">
    <property type="entry name" value="PROSAPIP2 PROTEIN/5-AZACYTIDINE INDUCED GENE 2"/>
    <property type="match status" value="1"/>
</dbReference>
<dbReference type="OrthoDB" id="8744179at2759"/>
<evidence type="ECO:0000256" key="3">
    <source>
        <dbReference type="ARBA" id="ARBA00022553"/>
    </source>
</evidence>
<feature type="coiled-coil region" evidence="8">
    <location>
        <begin position="101"/>
        <end position="146"/>
    </location>
</feature>
<keyword evidence="12" id="KW-1185">Reference proteome</keyword>
<dbReference type="Pfam" id="PF12845">
    <property type="entry name" value="TBD"/>
    <property type="match status" value="1"/>
</dbReference>
<name>V9KT79_CALMI</name>
<dbReference type="Proteomes" id="UP000314986">
    <property type="component" value="Unassembled WGS sequence"/>
</dbReference>
<feature type="domain" description="Tbk1/Ikki binding" evidence="9">
    <location>
        <begin position="225"/>
        <end position="276"/>
    </location>
</feature>
<reference evidence="11" key="4">
    <citation type="submission" date="2025-05" db="UniProtKB">
        <authorList>
            <consortium name="Ensembl"/>
        </authorList>
    </citation>
    <scope>IDENTIFICATION</scope>
</reference>
<proteinExistence type="evidence at transcript level"/>
<dbReference type="Ensembl" id="ENSCMIT00000037776.1">
    <property type="protein sequence ID" value="ENSCMIP00000037235.1"/>
    <property type="gene ID" value="ENSCMIG00000015688.1"/>
</dbReference>
<dbReference type="GeneTree" id="ENSGT00940000153704"/>
<dbReference type="EMBL" id="JW869132">
    <property type="protein sequence ID" value="AFP01650.1"/>
    <property type="molecule type" value="mRNA"/>
</dbReference>
<evidence type="ECO:0000256" key="8">
    <source>
        <dbReference type="SAM" id="Coils"/>
    </source>
</evidence>
<dbReference type="AlphaFoldDB" id="V9KT79"/>
<keyword evidence="2" id="KW-0963">Cytoplasm</keyword>
<keyword evidence="5 8" id="KW-0175">Coiled coil</keyword>
<dbReference type="RefSeq" id="XP_042188030.1">
    <property type="nucleotide sequence ID" value="XM_042332096.1"/>
</dbReference>
<dbReference type="OMA" id="CIERDKM"/>
<organism evidence="10">
    <name type="scientific">Callorhinchus milii</name>
    <name type="common">Ghost shark</name>
    <dbReference type="NCBI Taxonomy" id="7868"/>
    <lineage>
        <taxon>Eukaryota</taxon>
        <taxon>Metazoa</taxon>
        <taxon>Chordata</taxon>
        <taxon>Craniata</taxon>
        <taxon>Vertebrata</taxon>
        <taxon>Chondrichthyes</taxon>
        <taxon>Holocephali</taxon>
        <taxon>Chimaeriformes</taxon>
        <taxon>Callorhinchidae</taxon>
        <taxon>Callorhinchus</taxon>
    </lineage>
</organism>
<evidence type="ECO:0000313" key="11">
    <source>
        <dbReference type="Ensembl" id="ENSCMIP00000037235.1"/>
    </source>
</evidence>
<feature type="coiled-coil region" evidence="8">
    <location>
        <begin position="49"/>
        <end position="76"/>
    </location>
</feature>
<accession>V9KT79</accession>
<dbReference type="InterPro" id="IPR024581">
    <property type="entry name" value="TBD"/>
</dbReference>
<dbReference type="GeneID" id="103187484"/>
<comment type="subcellular location">
    <subcellularLocation>
        <location evidence="1">Cytoplasm</location>
    </subcellularLocation>
</comment>
<dbReference type="PANTHER" id="PTHR14432:SF6">
    <property type="entry name" value="5-AZACYTIDINE-INDUCED PROTEIN 2"/>
    <property type="match status" value="1"/>
</dbReference>
<dbReference type="CTD" id="64343"/>
<protein>
    <recommendedName>
        <fullName evidence="6">5-azacytidine-induced protein 2</fullName>
    </recommendedName>
</protein>
<comment type="function">
    <text evidence="7">Adapter protein which binds TBK1 and IKBKE playing a role in antiviral innate immunity. Activates serine/threonine-protein kinase TBK1 and facilitates its oligomerization. Enhances the phosphorylation of NF-kappa-B p65 subunit RELA by TBK1. Promotes TBK1-induced as well as TNF-alpha or PMA-induced activation of NF-kappa-B. Participates in IFNB promoter activation via TICAM1.</text>
</comment>
<dbReference type="InterPro" id="IPR051891">
    <property type="entry name" value="TBK1-IKBKE_adapters"/>
</dbReference>
<evidence type="ECO:0000259" key="9">
    <source>
        <dbReference type="Pfam" id="PF12845"/>
    </source>
</evidence>
<evidence type="ECO:0000256" key="5">
    <source>
        <dbReference type="ARBA" id="ARBA00023054"/>
    </source>
</evidence>
<evidence type="ECO:0000256" key="1">
    <source>
        <dbReference type="ARBA" id="ARBA00004496"/>
    </source>
</evidence>
<reference evidence="12" key="1">
    <citation type="journal article" date="2006" name="Science">
        <title>Ancient noncoding elements conserved in the human genome.</title>
        <authorList>
            <person name="Venkatesh B."/>
            <person name="Kirkness E.F."/>
            <person name="Loh Y.H."/>
            <person name="Halpern A.L."/>
            <person name="Lee A.P."/>
            <person name="Johnson J."/>
            <person name="Dandona N."/>
            <person name="Viswanathan L.D."/>
            <person name="Tay A."/>
            <person name="Venter J.C."/>
            <person name="Strausberg R.L."/>
            <person name="Brenner S."/>
        </authorList>
    </citation>
    <scope>NUCLEOTIDE SEQUENCE [LARGE SCALE GENOMIC DNA]</scope>
</reference>
<dbReference type="KEGG" id="cmk:103187484"/>
<dbReference type="STRING" id="7868.ENSCMIP00000037235"/>
<evidence type="ECO:0000256" key="6">
    <source>
        <dbReference type="ARBA" id="ARBA00040858"/>
    </source>
</evidence>
<reference evidence="12" key="2">
    <citation type="journal article" date="2007" name="PLoS Biol.">
        <title>Survey sequencing and comparative analysis of the elephant shark (Callorhinchus milii) genome.</title>
        <authorList>
            <person name="Venkatesh B."/>
            <person name="Kirkness E.F."/>
            <person name="Loh Y.H."/>
            <person name="Halpern A.L."/>
            <person name="Lee A.P."/>
            <person name="Johnson J."/>
            <person name="Dandona N."/>
            <person name="Viswanathan L.D."/>
            <person name="Tay A."/>
            <person name="Venter J.C."/>
            <person name="Strausberg R.L."/>
            <person name="Brenner S."/>
        </authorList>
    </citation>
    <scope>NUCLEOTIDE SEQUENCE [LARGE SCALE GENOMIC DNA]</scope>
</reference>
<sequence>MEGLLVEDDISILNHEEASPEAVHFRDSPIATSSGDESVASHFALVTAYEDIKKRLKETENENSALKKRARSLEGRLLSTSVDNEKRSLGDEQVNKAFQAYREVRIERDKMKQKLEKMIQEQMDSVRILNETLQAKEVEVLQLRSEVETHQVMDSLHRTQNSWDKEKAINESMVHALKQELEVFKWECNSLRVELQNCKLKEITLKEYVSRIDAQKDDEEALREVGLQKAYQELKKEMSNVRMVAKVQAELLQKLLATQGSTKNALLHGPVQCLDDLVRDCSELELNSTGAVYRASRSSSEGGHVQIPNFTGTRQFQQGTAVLSAEELVSSWINRRPTPVGSAALDEIGSCGKNSFDDNSWVFAASPMIKPNQAGFWTTGNTATSSAVQIPGVSTHDPELVFRS</sequence>
<evidence type="ECO:0000256" key="2">
    <source>
        <dbReference type="ARBA" id="ARBA00022490"/>
    </source>
</evidence>
<evidence type="ECO:0000256" key="7">
    <source>
        <dbReference type="ARBA" id="ARBA00045676"/>
    </source>
</evidence>
<evidence type="ECO:0000313" key="12">
    <source>
        <dbReference type="Proteomes" id="UP000314986"/>
    </source>
</evidence>
<gene>
    <name evidence="11" type="primary">azi2</name>
</gene>
<evidence type="ECO:0000313" key="10">
    <source>
        <dbReference type="EMBL" id="AFP01650.1"/>
    </source>
</evidence>